<gene>
    <name evidence="3" type="ORF">KAK11_05160</name>
</gene>
<dbReference type="RefSeq" id="WP_210806943.1">
    <property type="nucleotide sequence ID" value="NZ_JAGQDG010000002.1"/>
</dbReference>
<sequence length="462" mass="50463">MKLLSPTLLTVALAAAFPAAAQSNEALLKELQALKARVNELEKKLQAAPAEAPKPQWGMTPEQAAEFNRIANKTEALEDSREMLGFKNLKVSGYMDPAFIYNKAQNRMGAQFLNKVGDDGYNYDNSYFGAAVIDFQKETDSGVKWRLTLSPNRGVGSVFDGDSIVQEASVSIPLTDLQTRLIAGQLPDWSGYEYLPATQNKLITHNLLFDFTLPTAYTGIGMDVTNGKWITKFMVGNMNKSKKDAGMRQPMLAYRVDYSKGEFNGFGFAGVHGNAANFSENILDVDGNVVPQGESRVDLFEVDGYFIRGDWTIQGQASFGRQKNAAISANADGGLQDSQWWGLSGLAAYKFTPRFEGIARLDYLNNAKNGGGLLGFTASDSRNGIGPGWSRDAEGNWVQADPSKGANRMALSMGLSYLFDTSTTLKLEYRLDRANQAVFENVKDGSYSKTNHLLGASVVVAF</sequence>
<evidence type="ECO:0000256" key="2">
    <source>
        <dbReference type="SAM" id="SignalP"/>
    </source>
</evidence>
<organism evidence="3 4">
    <name type="scientific">Ideonella paludis</name>
    <dbReference type="NCBI Taxonomy" id="1233411"/>
    <lineage>
        <taxon>Bacteria</taxon>
        <taxon>Pseudomonadati</taxon>
        <taxon>Pseudomonadota</taxon>
        <taxon>Betaproteobacteria</taxon>
        <taxon>Burkholderiales</taxon>
        <taxon>Sphaerotilaceae</taxon>
        <taxon>Ideonella</taxon>
    </lineage>
</organism>
<keyword evidence="1" id="KW-0175">Coiled coil</keyword>
<feature type="signal peptide" evidence="2">
    <location>
        <begin position="1"/>
        <end position="21"/>
    </location>
</feature>
<accession>A0ABS5DU92</accession>
<proteinExistence type="predicted"/>
<dbReference type="InterPro" id="IPR021485">
    <property type="entry name" value="DUF3138"/>
</dbReference>
<comment type="caution">
    <text evidence="3">The sequence shown here is derived from an EMBL/GenBank/DDBJ whole genome shotgun (WGS) entry which is preliminary data.</text>
</comment>
<dbReference type="SUPFAM" id="SSF56935">
    <property type="entry name" value="Porins"/>
    <property type="match status" value="1"/>
</dbReference>
<dbReference type="Pfam" id="PF11336">
    <property type="entry name" value="DUF3138"/>
    <property type="match status" value="1"/>
</dbReference>
<name>A0ABS5DU92_9BURK</name>
<feature type="coiled-coil region" evidence="1">
    <location>
        <begin position="24"/>
        <end position="51"/>
    </location>
</feature>
<evidence type="ECO:0000313" key="3">
    <source>
        <dbReference type="EMBL" id="MBQ0934713.1"/>
    </source>
</evidence>
<feature type="chain" id="PRO_5046820076" evidence="2">
    <location>
        <begin position="22"/>
        <end position="462"/>
    </location>
</feature>
<evidence type="ECO:0000313" key="4">
    <source>
        <dbReference type="Proteomes" id="UP000672097"/>
    </source>
</evidence>
<protein>
    <submittedName>
        <fullName evidence="3">DUF3138 family protein</fullName>
    </submittedName>
</protein>
<keyword evidence="2" id="KW-0732">Signal</keyword>
<dbReference type="Proteomes" id="UP000672097">
    <property type="component" value="Unassembled WGS sequence"/>
</dbReference>
<dbReference type="EMBL" id="JAGQDG010000002">
    <property type="protein sequence ID" value="MBQ0934713.1"/>
    <property type="molecule type" value="Genomic_DNA"/>
</dbReference>
<evidence type="ECO:0000256" key="1">
    <source>
        <dbReference type="SAM" id="Coils"/>
    </source>
</evidence>
<reference evidence="3 4" key="1">
    <citation type="submission" date="2021-04" db="EMBL/GenBank/DDBJ databases">
        <title>The genome sequence of type strain Ideonella paludis KCTC 32238.</title>
        <authorList>
            <person name="Liu Y."/>
        </authorList>
    </citation>
    <scope>NUCLEOTIDE SEQUENCE [LARGE SCALE GENOMIC DNA]</scope>
    <source>
        <strain evidence="3 4">KCTC 32238</strain>
    </source>
</reference>
<keyword evidence="4" id="KW-1185">Reference proteome</keyword>